<evidence type="ECO:0000256" key="1">
    <source>
        <dbReference type="ARBA" id="ARBA00008857"/>
    </source>
</evidence>
<gene>
    <name evidence="5" type="ORF">RA178_06365</name>
</gene>
<dbReference type="SUPFAM" id="SSF56349">
    <property type="entry name" value="DNA breaking-rejoining enzymes"/>
    <property type="match status" value="1"/>
</dbReference>
<feature type="domain" description="Tyr recombinase" evidence="4">
    <location>
        <begin position="169"/>
        <end position="349"/>
    </location>
</feature>
<accession>A0AA50KH50</accession>
<organism evidence="5">
    <name type="scientific">Shewanella oncorhynchi</name>
    <dbReference type="NCBI Taxonomy" id="2726434"/>
    <lineage>
        <taxon>Bacteria</taxon>
        <taxon>Pseudomonadati</taxon>
        <taxon>Pseudomonadota</taxon>
        <taxon>Gammaproteobacteria</taxon>
        <taxon>Alteromonadales</taxon>
        <taxon>Shewanellaceae</taxon>
        <taxon>Shewanella</taxon>
    </lineage>
</organism>
<dbReference type="InterPro" id="IPR002104">
    <property type="entry name" value="Integrase_catalytic"/>
</dbReference>
<dbReference type="InterPro" id="IPR013762">
    <property type="entry name" value="Integrase-like_cat_sf"/>
</dbReference>
<evidence type="ECO:0000313" key="5">
    <source>
        <dbReference type="EMBL" id="WMB74236.1"/>
    </source>
</evidence>
<dbReference type="GO" id="GO:0003677">
    <property type="term" value="F:DNA binding"/>
    <property type="evidence" value="ECO:0007669"/>
    <property type="project" value="InterPro"/>
</dbReference>
<dbReference type="InterPro" id="IPR046668">
    <property type="entry name" value="DUF6538"/>
</dbReference>
<dbReference type="KEGG" id="sog:RA178_06365"/>
<dbReference type="InterPro" id="IPR050808">
    <property type="entry name" value="Phage_Integrase"/>
</dbReference>
<keyword evidence="3" id="KW-0233">DNA recombination</keyword>
<dbReference type="EMBL" id="CP132914">
    <property type="protein sequence ID" value="WMB74236.1"/>
    <property type="molecule type" value="Genomic_DNA"/>
</dbReference>
<dbReference type="PANTHER" id="PTHR30629:SF6">
    <property type="entry name" value="PROPHAGE INTEGRASE INTA-RELATED"/>
    <property type="match status" value="1"/>
</dbReference>
<proteinExistence type="inferred from homology"/>
<dbReference type="PANTHER" id="PTHR30629">
    <property type="entry name" value="PROPHAGE INTEGRASE"/>
    <property type="match status" value="1"/>
</dbReference>
<dbReference type="Proteomes" id="UP001236800">
    <property type="component" value="Chromosome"/>
</dbReference>
<comment type="similarity">
    <text evidence="1">Belongs to the 'phage' integrase family.</text>
</comment>
<dbReference type="Pfam" id="PF00589">
    <property type="entry name" value="Phage_integrase"/>
    <property type="match status" value="1"/>
</dbReference>
<name>A0AA50KH50_9GAMM</name>
<dbReference type="AlphaFoldDB" id="A0AA50KH50"/>
<dbReference type="PROSITE" id="PS51898">
    <property type="entry name" value="TYR_RECOMBINASE"/>
    <property type="match status" value="1"/>
</dbReference>
<sequence length="362" mass="41187">MSKTKHLTLRNGTYYLNYRVPKDLVSVLGKTNIMKSLKTDSLKEAVAQRDQFLATLHPEDKSSHTILKASRVYLTDMGEYLGNTSVRATNRAVKYLRSYMGCSPDLSEITRPVVSGFLKHLSTKLKPKSIRTLTSCLNRIWCHSYDKGYVHTASPFQGHTVAPRGFGVASKLPFTPEQWNLLTKELKRDKTRFLFVQIGLYTGMRINEIANLLTKDVYQDSEGVWMFNIRKGKTEASIRRVPIPDCILNRVLVLKETSMNEFLFEEVVTYPSNRSGNIALWFSRLKLRLISEDKRLCFHSLRVMFITAMEEAEINEGVAATIVGHRKHTMTYGLYSKGVSPSKLKNALECAVGALESTYRLQ</sequence>
<dbReference type="GO" id="GO:0015074">
    <property type="term" value="P:DNA integration"/>
    <property type="evidence" value="ECO:0007669"/>
    <property type="project" value="UniProtKB-KW"/>
</dbReference>
<dbReference type="GO" id="GO:0006310">
    <property type="term" value="P:DNA recombination"/>
    <property type="evidence" value="ECO:0007669"/>
    <property type="project" value="UniProtKB-KW"/>
</dbReference>
<dbReference type="RefSeq" id="WP_306684972.1">
    <property type="nucleotide sequence ID" value="NZ_CP132914.1"/>
</dbReference>
<protein>
    <submittedName>
        <fullName evidence="5">Tyrosine-type recombinase/integrase</fullName>
    </submittedName>
</protein>
<keyword evidence="2" id="KW-0229">DNA integration</keyword>
<evidence type="ECO:0000259" key="4">
    <source>
        <dbReference type="PROSITE" id="PS51898"/>
    </source>
</evidence>
<evidence type="ECO:0000256" key="2">
    <source>
        <dbReference type="ARBA" id="ARBA00022908"/>
    </source>
</evidence>
<reference evidence="5" key="1">
    <citation type="submission" date="2023-08" db="EMBL/GenBank/DDBJ databases">
        <title>Complete genome sequence of Shewanella oncorhynchi Z-P2, a siderophore putrebactin-producing bacterium.</title>
        <authorList>
            <person name="Zhang Y."/>
        </authorList>
    </citation>
    <scope>NUCLEOTIDE SEQUENCE</scope>
    <source>
        <strain evidence="5">Z-P2</strain>
    </source>
</reference>
<evidence type="ECO:0000256" key="3">
    <source>
        <dbReference type="ARBA" id="ARBA00023172"/>
    </source>
</evidence>
<dbReference type="GeneID" id="301338791"/>
<dbReference type="Gene3D" id="1.10.443.10">
    <property type="entry name" value="Intergrase catalytic core"/>
    <property type="match status" value="1"/>
</dbReference>
<dbReference type="InterPro" id="IPR011010">
    <property type="entry name" value="DNA_brk_join_enz"/>
</dbReference>
<dbReference type="Pfam" id="PF20172">
    <property type="entry name" value="DUF6538"/>
    <property type="match status" value="1"/>
</dbReference>